<organism evidence="4 5">
    <name type="scientific">Skeletonema marinoi</name>
    <dbReference type="NCBI Taxonomy" id="267567"/>
    <lineage>
        <taxon>Eukaryota</taxon>
        <taxon>Sar</taxon>
        <taxon>Stramenopiles</taxon>
        <taxon>Ochrophyta</taxon>
        <taxon>Bacillariophyta</taxon>
        <taxon>Coscinodiscophyceae</taxon>
        <taxon>Thalassiosirophycidae</taxon>
        <taxon>Thalassiosirales</taxon>
        <taxon>Skeletonemataceae</taxon>
        <taxon>Skeletonema</taxon>
        <taxon>Skeletonema marinoi-dohrnii complex</taxon>
    </lineage>
</organism>
<dbReference type="InterPro" id="IPR006671">
    <property type="entry name" value="Cyclin_N"/>
</dbReference>
<dbReference type="SUPFAM" id="SSF47954">
    <property type="entry name" value="Cyclin-like"/>
    <property type="match status" value="1"/>
</dbReference>
<evidence type="ECO:0000256" key="2">
    <source>
        <dbReference type="SAM" id="MobiDB-lite"/>
    </source>
</evidence>
<dbReference type="Pfam" id="PF00134">
    <property type="entry name" value="Cyclin_N"/>
    <property type="match status" value="1"/>
</dbReference>
<comment type="similarity">
    <text evidence="1">Belongs to the cyclin family.</text>
</comment>
<gene>
    <name evidence="4" type="ORF">QTG54_011638</name>
</gene>
<keyword evidence="1" id="KW-0195">Cyclin</keyword>
<feature type="region of interest" description="Disordered" evidence="2">
    <location>
        <begin position="270"/>
        <end position="299"/>
    </location>
</feature>
<dbReference type="InterPro" id="IPR036915">
    <property type="entry name" value="Cyclin-like_sf"/>
</dbReference>
<dbReference type="SMART" id="SM00385">
    <property type="entry name" value="CYCLIN"/>
    <property type="match status" value="1"/>
</dbReference>
<name>A0AAD9D9E2_9STRA</name>
<accession>A0AAD9D9E2</accession>
<comment type="caution">
    <text evidence="4">The sequence shown here is derived from an EMBL/GenBank/DDBJ whole genome shotgun (WGS) entry which is preliminary data.</text>
</comment>
<dbReference type="AlphaFoldDB" id="A0AAD9D9E2"/>
<keyword evidence="5" id="KW-1185">Reference proteome</keyword>
<proteinExistence type="inferred from homology"/>
<feature type="domain" description="Cyclin-like" evidence="3">
    <location>
        <begin position="51"/>
        <end position="145"/>
    </location>
</feature>
<evidence type="ECO:0000313" key="5">
    <source>
        <dbReference type="Proteomes" id="UP001224775"/>
    </source>
</evidence>
<dbReference type="PANTHER" id="PTHR10177">
    <property type="entry name" value="CYCLINS"/>
    <property type="match status" value="1"/>
</dbReference>
<protein>
    <submittedName>
        <fullName evidence="4">Cyclin</fullName>
    </submittedName>
</protein>
<dbReference type="FunFam" id="1.10.472.10:FF:000093">
    <property type="entry name" value="Predicted protein"/>
    <property type="match status" value="1"/>
</dbReference>
<dbReference type="InterPro" id="IPR039361">
    <property type="entry name" value="Cyclin"/>
</dbReference>
<dbReference type="InterPro" id="IPR013763">
    <property type="entry name" value="Cyclin-like_dom"/>
</dbReference>
<evidence type="ECO:0000256" key="1">
    <source>
        <dbReference type="RuleBase" id="RU000383"/>
    </source>
</evidence>
<dbReference type="Gene3D" id="1.10.472.10">
    <property type="entry name" value="Cyclin-like"/>
    <property type="match status" value="2"/>
</dbReference>
<evidence type="ECO:0000259" key="3">
    <source>
        <dbReference type="SMART" id="SM00385"/>
    </source>
</evidence>
<dbReference type="EMBL" id="JATAAI010000024">
    <property type="protein sequence ID" value="KAK1737654.1"/>
    <property type="molecule type" value="Genomic_DNA"/>
</dbReference>
<reference evidence="4" key="1">
    <citation type="submission" date="2023-06" db="EMBL/GenBank/DDBJ databases">
        <title>Survivors Of The Sea: Transcriptome response of Skeletonema marinoi to long-term dormancy.</title>
        <authorList>
            <person name="Pinder M.I.M."/>
            <person name="Kourtchenko O."/>
            <person name="Robertson E.K."/>
            <person name="Larsson T."/>
            <person name="Maumus F."/>
            <person name="Osuna-Cruz C.M."/>
            <person name="Vancaester E."/>
            <person name="Stenow R."/>
            <person name="Vandepoele K."/>
            <person name="Ploug H."/>
            <person name="Bruchert V."/>
            <person name="Godhe A."/>
            <person name="Topel M."/>
        </authorList>
    </citation>
    <scope>NUCLEOTIDE SEQUENCE</scope>
    <source>
        <strain evidence="4">R05AC</strain>
    </source>
</reference>
<dbReference type="Proteomes" id="UP001224775">
    <property type="component" value="Unassembled WGS sequence"/>
</dbReference>
<sequence>MGYHEKQQLWWNFSMAELGSLFRKEQSTYRYKIHPEWHHSISIHWRHKICDWCYEFIDHYNFDREVVGVAIYYFDRYISSQTSCEGVHTKDKFQIIAVTSLFLAIKLHSMSENSLVESRSQALARLLYDHVDPQEIYEMEMNILVLLDWRLNPPTLHQFAINFSQLHPLGDCCSTTTSYLYEATRYQVELAIFSPELLATFTSSVIAYAALKNAEEKITVDNPHILTPDMNQSFEALMTDPTMTMTLDSTAVARCQLSLKRLCPQLPGLDEFSDTDTDDRDIQPDYYVQEDTPDPASISPLNVAYY</sequence>
<evidence type="ECO:0000313" key="4">
    <source>
        <dbReference type="EMBL" id="KAK1737654.1"/>
    </source>
</evidence>